<feature type="region of interest" description="Disordered" evidence="5">
    <location>
        <begin position="505"/>
        <end position="570"/>
    </location>
</feature>
<feature type="repeat" description="WD" evidence="4">
    <location>
        <begin position="173"/>
        <end position="214"/>
    </location>
</feature>
<dbReference type="OrthoDB" id="30195at2759"/>
<dbReference type="Gene3D" id="2.130.10.10">
    <property type="entry name" value="YVTN repeat-like/Quinoprotein amine dehydrogenase"/>
    <property type="match status" value="2"/>
</dbReference>
<organism evidence="7 8">
    <name type="scientific">Polysphondylium violaceum</name>
    <dbReference type="NCBI Taxonomy" id="133409"/>
    <lineage>
        <taxon>Eukaryota</taxon>
        <taxon>Amoebozoa</taxon>
        <taxon>Evosea</taxon>
        <taxon>Eumycetozoa</taxon>
        <taxon>Dictyostelia</taxon>
        <taxon>Dictyosteliales</taxon>
        <taxon>Dictyosteliaceae</taxon>
        <taxon>Polysphondylium</taxon>
    </lineage>
</organism>
<evidence type="ECO:0000259" key="6">
    <source>
        <dbReference type="Pfam" id="PF04003"/>
    </source>
</evidence>
<sequence>MSHSLFDNDGALFARITKDNRVQVFNSLNAKLVQTFSEKDQSNNQNTCIAWSSLKSTDKNINNKLLACGTKKGDIFVYDLIDMKRVAHLRGHNTKVKDLIFSTKVANCLYSADNEGNVIQWDVSNPKQKVKRFRADSKSLSWMAINKESTILATCDHDVKLWDLSSLEMLTKFSAHQSEIKDICFSSDSQYIFTTSGDRYICVWSASPSKEQQESSKPLLTLTSESQIRSINTYHINKQHIITALSDSNQISVWSFQDSKLSSAKTTPLSKIILPTNPTLNLTIFSTILIDNTQIMVSYGQITSTKFKKITFYENNSFIENIRIEDTFEDKSNSTTTANKSLEPALKKKKEVLSTQGSVVKVESNNVPLPETVEKSSSKNKIASAGTVIDLITQSLRSNDEVLLYKALRVNFSVVNNTVKLLPPPYAYSLLTRILKDIATDNTKSHVLLPWVNTIIRCHSTYLLSIPNLSKQLSILNAIIEDKFNLHDKLSKLVGKFELVESQSQSNQVTSVDYDPTLVYEEASDDDEEQEQDDDSMGEDEEDDQESEEFASMDEFEDGDEDDEDFEDDE</sequence>
<dbReference type="GO" id="GO:0005730">
    <property type="term" value="C:nucleolus"/>
    <property type="evidence" value="ECO:0007669"/>
    <property type="project" value="TreeGrafter"/>
</dbReference>
<dbReference type="PROSITE" id="PS50294">
    <property type="entry name" value="WD_REPEATS_REGION"/>
    <property type="match status" value="1"/>
</dbReference>
<dbReference type="PROSITE" id="PS50082">
    <property type="entry name" value="WD_REPEATS_2"/>
    <property type="match status" value="2"/>
</dbReference>
<dbReference type="InterPro" id="IPR052414">
    <property type="entry name" value="U3_snoRNA-assoc_WDR"/>
</dbReference>
<reference evidence="7" key="1">
    <citation type="submission" date="2020-01" db="EMBL/GenBank/DDBJ databases">
        <title>Development of genomics and gene disruption for Polysphondylium violaceum indicates a role for the polyketide synthase stlB in stalk morphogenesis.</title>
        <authorList>
            <person name="Narita B."/>
            <person name="Kawabe Y."/>
            <person name="Kin K."/>
            <person name="Saito T."/>
            <person name="Gibbs R."/>
            <person name="Kuspa A."/>
            <person name="Muzny D."/>
            <person name="Queller D."/>
            <person name="Richards S."/>
            <person name="Strassman J."/>
            <person name="Sucgang R."/>
            <person name="Worley K."/>
            <person name="Schaap P."/>
        </authorList>
    </citation>
    <scope>NUCLEOTIDE SEQUENCE</scope>
    <source>
        <strain evidence="7">QSvi11</strain>
    </source>
</reference>
<feature type="domain" description="Small-subunit processome Utp12" evidence="6">
    <location>
        <begin position="408"/>
        <end position="500"/>
    </location>
</feature>
<dbReference type="GO" id="GO:0000462">
    <property type="term" value="P:maturation of SSU-rRNA from tricistronic rRNA transcript (SSU-rRNA, 5.8S rRNA, LSU-rRNA)"/>
    <property type="evidence" value="ECO:0007669"/>
    <property type="project" value="TreeGrafter"/>
</dbReference>
<dbReference type="EMBL" id="AJWJ01000091">
    <property type="protein sequence ID" value="KAF2075647.1"/>
    <property type="molecule type" value="Genomic_DNA"/>
</dbReference>
<dbReference type="Pfam" id="PF04003">
    <property type="entry name" value="Utp12"/>
    <property type="match status" value="1"/>
</dbReference>
<dbReference type="PANTHER" id="PTHR44267">
    <property type="entry name" value="WD REPEAT-CONTAINING PROTEIN 43"/>
    <property type="match status" value="1"/>
</dbReference>
<dbReference type="InterPro" id="IPR007148">
    <property type="entry name" value="SSU_processome_Utp12"/>
</dbReference>
<evidence type="ECO:0000256" key="5">
    <source>
        <dbReference type="SAM" id="MobiDB-lite"/>
    </source>
</evidence>
<feature type="repeat" description="WD" evidence="4">
    <location>
        <begin position="89"/>
        <end position="131"/>
    </location>
</feature>
<dbReference type="Proteomes" id="UP000695562">
    <property type="component" value="Unassembled WGS sequence"/>
</dbReference>
<dbReference type="Pfam" id="PF00400">
    <property type="entry name" value="WD40"/>
    <property type="match status" value="1"/>
</dbReference>
<dbReference type="InterPro" id="IPR001680">
    <property type="entry name" value="WD40_rpt"/>
</dbReference>
<keyword evidence="2" id="KW-0539">Nucleus</keyword>
<feature type="compositionally biased region" description="Acidic residues" evidence="5">
    <location>
        <begin position="522"/>
        <end position="570"/>
    </location>
</feature>
<evidence type="ECO:0000256" key="3">
    <source>
        <dbReference type="ARBA" id="ARBA00038335"/>
    </source>
</evidence>
<comment type="subcellular location">
    <subcellularLocation>
        <location evidence="1">Nucleus</location>
    </subcellularLocation>
</comment>
<evidence type="ECO:0000313" key="8">
    <source>
        <dbReference type="Proteomes" id="UP000695562"/>
    </source>
</evidence>
<proteinExistence type="inferred from homology"/>
<evidence type="ECO:0000256" key="1">
    <source>
        <dbReference type="ARBA" id="ARBA00004123"/>
    </source>
</evidence>
<dbReference type="AlphaFoldDB" id="A0A8J4V6A8"/>
<dbReference type="InterPro" id="IPR015943">
    <property type="entry name" value="WD40/YVTN_repeat-like_dom_sf"/>
</dbReference>
<evidence type="ECO:0000313" key="7">
    <source>
        <dbReference type="EMBL" id="KAF2075647.1"/>
    </source>
</evidence>
<dbReference type="SUPFAM" id="SSF50978">
    <property type="entry name" value="WD40 repeat-like"/>
    <property type="match status" value="1"/>
</dbReference>
<comment type="caution">
    <text evidence="7">The sequence shown here is derived from an EMBL/GenBank/DDBJ whole genome shotgun (WGS) entry which is preliminary data.</text>
</comment>
<keyword evidence="8" id="KW-1185">Reference proteome</keyword>
<accession>A0A8J4V6A8</accession>
<name>A0A8J4V6A8_9MYCE</name>
<evidence type="ECO:0000256" key="4">
    <source>
        <dbReference type="PROSITE-ProRule" id="PRU00221"/>
    </source>
</evidence>
<keyword evidence="4" id="KW-0853">WD repeat</keyword>
<dbReference type="PANTHER" id="PTHR44267:SF1">
    <property type="entry name" value="WD REPEAT-CONTAINING PROTEIN 43"/>
    <property type="match status" value="1"/>
</dbReference>
<evidence type="ECO:0000256" key="2">
    <source>
        <dbReference type="ARBA" id="ARBA00023242"/>
    </source>
</evidence>
<gene>
    <name evidence="7" type="ORF">CYY_003070</name>
</gene>
<protein>
    <recommendedName>
        <fullName evidence="6">Small-subunit processome Utp12 domain-containing protein</fullName>
    </recommendedName>
</protein>
<dbReference type="InterPro" id="IPR036322">
    <property type="entry name" value="WD40_repeat_dom_sf"/>
</dbReference>
<comment type="similarity">
    <text evidence="3">Belongs to the UTP5 family.</text>
</comment>
<dbReference type="SMART" id="SM00320">
    <property type="entry name" value="WD40"/>
    <property type="match status" value="5"/>
</dbReference>